<dbReference type="Gene3D" id="1.20.1280.50">
    <property type="match status" value="1"/>
</dbReference>
<protein>
    <recommendedName>
        <fullName evidence="4">F-box domain-containing protein</fullName>
    </recommendedName>
</protein>
<reference evidence="2 3" key="1">
    <citation type="submission" date="2023-03" db="EMBL/GenBank/DDBJ databases">
        <title>Genome sequence of Lichtheimia ornata CBS 291.66.</title>
        <authorList>
            <person name="Mohabir J.T."/>
            <person name="Shea T.P."/>
            <person name="Kurbessoian T."/>
            <person name="Berby B."/>
            <person name="Fontaine J."/>
            <person name="Livny J."/>
            <person name="Gnirke A."/>
            <person name="Stajich J.E."/>
            <person name="Cuomo C.A."/>
        </authorList>
    </citation>
    <scope>NUCLEOTIDE SEQUENCE [LARGE SCALE GENOMIC DNA]</scope>
    <source>
        <strain evidence="2">CBS 291.66</strain>
    </source>
</reference>
<dbReference type="InterPro" id="IPR036047">
    <property type="entry name" value="F-box-like_dom_sf"/>
</dbReference>
<name>A0AAD7XWF8_9FUNG</name>
<accession>A0AAD7XWF8</accession>
<sequence>MSSVVIPHFMVRFPKASGIRLETSTSTTTTEKQKQRTKSIIARIAASLVSSTKHNHSSTTQQCPSHCNNKKQLLTDPVHALPYDIVCLILDQLALRDLLCCLNVSSLWSDCIIQWPHLWNRLVEELPTFDRTFANAVLRDTTTTTFRLTGPAKSDMTEGLLQLLRYVGTRCERLTFDHLNLSYQPQLMSHIFARNTRLQTLTLLDCSMDVRQLHDLFETAGPHLKQLMLREMQWTTIPSCSFDHHENNDHHQRSALLSDQHHPFLKRERLWCRSLMRSNSKTGACYYALTRLRLSFIAHGSPTVGYRRSADDGGYCDSTLQQLLGKALMRCVHLEYLQLDVRDPCNHALLVQQAIKTSRRLTHCIVSPDCDIPRDTVLACWHNDAITTTTTTTSTTRSVQQGLKVLVMTAGKSGRIGCQSGKSILAKTHRTLELMYLHYDDLVVTAAALVATPSHCFKDGFPFLRELRLSTEERLWGSNNHAYNNSSSSGHSSMIQYGSSDIISSSTPTLNPNGGGGNSSNNNNNNNNSNSSNRRLTIEKALALMLAQCPALQVFILEYTLGWQSGGLEEGISDPLRIDQEGLLAMAKGCPQLRHVELMGQYFLPVWGLLQFSKVGGNQLERIKLSFADRMTDQDFVEMTVNMPRLRWIDYRTESRRPLDVPQANALLHQRGGAVRLV</sequence>
<dbReference type="SUPFAM" id="SSF81383">
    <property type="entry name" value="F-box domain"/>
    <property type="match status" value="1"/>
</dbReference>
<evidence type="ECO:0000313" key="2">
    <source>
        <dbReference type="EMBL" id="KAJ8657020.1"/>
    </source>
</evidence>
<organism evidence="2 3">
    <name type="scientific">Lichtheimia ornata</name>
    <dbReference type="NCBI Taxonomy" id="688661"/>
    <lineage>
        <taxon>Eukaryota</taxon>
        <taxon>Fungi</taxon>
        <taxon>Fungi incertae sedis</taxon>
        <taxon>Mucoromycota</taxon>
        <taxon>Mucoromycotina</taxon>
        <taxon>Mucoromycetes</taxon>
        <taxon>Mucorales</taxon>
        <taxon>Lichtheimiaceae</taxon>
        <taxon>Lichtheimia</taxon>
    </lineage>
</organism>
<dbReference type="Gene3D" id="3.80.10.10">
    <property type="entry name" value="Ribonuclease Inhibitor"/>
    <property type="match status" value="1"/>
</dbReference>
<dbReference type="Proteomes" id="UP001234581">
    <property type="component" value="Unassembled WGS sequence"/>
</dbReference>
<gene>
    <name evidence="2" type="ORF">O0I10_007354</name>
</gene>
<dbReference type="SUPFAM" id="SSF52047">
    <property type="entry name" value="RNI-like"/>
    <property type="match status" value="1"/>
</dbReference>
<dbReference type="EMBL" id="JARTCD010000035">
    <property type="protein sequence ID" value="KAJ8657020.1"/>
    <property type="molecule type" value="Genomic_DNA"/>
</dbReference>
<evidence type="ECO:0000256" key="1">
    <source>
        <dbReference type="SAM" id="MobiDB-lite"/>
    </source>
</evidence>
<evidence type="ECO:0008006" key="4">
    <source>
        <dbReference type="Google" id="ProtNLM"/>
    </source>
</evidence>
<feature type="region of interest" description="Disordered" evidence="1">
    <location>
        <begin position="506"/>
        <end position="532"/>
    </location>
</feature>
<dbReference type="GeneID" id="83214763"/>
<comment type="caution">
    <text evidence="2">The sequence shown here is derived from an EMBL/GenBank/DDBJ whole genome shotgun (WGS) entry which is preliminary data.</text>
</comment>
<dbReference type="AlphaFoldDB" id="A0AAD7XWF8"/>
<dbReference type="InterPro" id="IPR032675">
    <property type="entry name" value="LRR_dom_sf"/>
</dbReference>
<keyword evidence="3" id="KW-1185">Reference proteome</keyword>
<dbReference type="RefSeq" id="XP_058341933.1">
    <property type="nucleotide sequence ID" value="XM_058487372.1"/>
</dbReference>
<feature type="compositionally biased region" description="Low complexity" evidence="1">
    <location>
        <begin position="519"/>
        <end position="532"/>
    </location>
</feature>
<evidence type="ECO:0000313" key="3">
    <source>
        <dbReference type="Proteomes" id="UP001234581"/>
    </source>
</evidence>
<proteinExistence type="predicted"/>